<dbReference type="Proteomes" id="UP001218218">
    <property type="component" value="Unassembled WGS sequence"/>
</dbReference>
<dbReference type="PANTHER" id="PTHR14303:SF0">
    <property type="entry name" value="DNA POLYMERASE DELTA SUBUNIT 4"/>
    <property type="match status" value="1"/>
</dbReference>
<dbReference type="GO" id="GO:0003887">
    <property type="term" value="F:DNA-directed DNA polymerase activity"/>
    <property type="evidence" value="ECO:0007669"/>
    <property type="project" value="TreeGrafter"/>
</dbReference>
<keyword evidence="3" id="KW-1185">Reference proteome</keyword>
<evidence type="ECO:0000256" key="1">
    <source>
        <dbReference type="SAM" id="MobiDB-lite"/>
    </source>
</evidence>
<evidence type="ECO:0000313" key="2">
    <source>
        <dbReference type="EMBL" id="KAJ7363831.1"/>
    </source>
</evidence>
<dbReference type="InterPro" id="IPR007218">
    <property type="entry name" value="DNA_pol_delta_4"/>
</dbReference>
<feature type="compositionally biased region" description="Polar residues" evidence="1">
    <location>
        <begin position="19"/>
        <end position="52"/>
    </location>
</feature>
<sequence>MPKITSKSKSVSSPSQLKQATLSFSASKRTASNNSSHKPSQKVSQRQLSSQRRAAVVDSDSDEIELDAVDSDEIEVDDIELSSDEEDEVEVVESDEPAAKETPRPAVVSKPQQPTIVKATRPRDKTNTISPNELPELNEKEKRWGPYHATVRAKRGYLQLIHAEDQDKFHDMLRVFDLSYEYGPCIGVPRLERWERAAALGLNPPVEIRDILTTRQGATQSYSESVFYDQV</sequence>
<comment type="caution">
    <text evidence="2">The sequence shown here is derived from an EMBL/GenBank/DDBJ whole genome shotgun (WGS) entry which is preliminary data.</text>
</comment>
<dbReference type="GO" id="GO:0000731">
    <property type="term" value="P:DNA synthesis involved in DNA repair"/>
    <property type="evidence" value="ECO:0007669"/>
    <property type="project" value="InterPro"/>
</dbReference>
<evidence type="ECO:0000313" key="3">
    <source>
        <dbReference type="Proteomes" id="UP001218218"/>
    </source>
</evidence>
<dbReference type="GO" id="GO:0006261">
    <property type="term" value="P:DNA-templated DNA replication"/>
    <property type="evidence" value="ECO:0007669"/>
    <property type="project" value="TreeGrafter"/>
</dbReference>
<feature type="compositionally biased region" description="Acidic residues" evidence="1">
    <location>
        <begin position="59"/>
        <end position="96"/>
    </location>
</feature>
<feature type="region of interest" description="Disordered" evidence="1">
    <location>
        <begin position="1"/>
        <end position="114"/>
    </location>
</feature>
<dbReference type="AlphaFoldDB" id="A0AAD7F138"/>
<gene>
    <name evidence="2" type="ORF">DFH08DRAFT_837676</name>
</gene>
<organism evidence="2 3">
    <name type="scientific">Mycena albidolilacea</name>
    <dbReference type="NCBI Taxonomy" id="1033008"/>
    <lineage>
        <taxon>Eukaryota</taxon>
        <taxon>Fungi</taxon>
        <taxon>Dikarya</taxon>
        <taxon>Basidiomycota</taxon>
        <taxon>Agaricomycotina</taxon>
        <taxon>Agaricomycetes</taxon>
        <taxon>Agaricomycetidae</taxon>
        <taxon>Agaricales</taxon>
        <taxon>Marasmiineae</taxon>
        <taxon>Mycenaceae</taxon>
        <taxon>Mycena</taxon>
    </lineage>
</organism>
<protein>
    <submittedName>
        <fullName evidence="2">DNA polymerase delta, subunit 4-domain-containing protein</fullName>
    </submittedName>
</protein>
<proteinExistence type="predicted"/>
<name>A0AAD7F138_9AGAR</name>
<accession>A0AAD7F138</accession>
<dbReference type="EMBL" id="JARIHO010000003">
    <property type="protein sequence ID" value="KAJ7363831.1"/>
    <property type="molecule type" value="Genomic_DNA"/>
</dbReference>
<feature type="compositionally biased region" description="Low complexity" evidence="1">
    <location>
        <begin position="1"/>
        <end position="18"/>
    </location>
</feature>
<dbReference type="PANTHER" id="PTHR14303">
    <property type="entry name" value="DNA POLYMERASE DELTA SUBUNIT 4"/>
    <property type="match status" value="1"/>
</dbReference>
<dbReference type="Pfam" id="PF04081">
    <property type="entry name" value="DNA_pol_delta_4"/>
    <property type="match status" value="1"/>
</dbReference>
<reference evidence="2" key="1">
    <citation type="submission" date="2023-03" db="EMBL/GenBank/DDBJ databases">
        <title>Massive genome expansion in bonnet fungi (Mycena s.s.) driven by repeated elements and novel gene families across ecological guilds.</title>
        <authorList>
            <consortium name="Lawrence Berkeley National Laboratory"/>
            <person name="Harder C.B."/>
            <person name="Miyauchi S."/>
            <person name="Viragh M."/>
            <person name="Kuo A."/>
            <person name="Thoen E."/>
            <person name="Andreopoulos B."/>
            <person name="Lu D."/>
            <person name="Skrede I."/>
            <person name="Drula E."/>
            <person name="Henrissat B."/>
            <person name="Morin E."/>
            <person name="Kohler A."/>
            <person name="Barry K."/>
            <person name="LaButti K."/>
            <person name="Morin E."/>
            <person name="Salamov A."/>
            <person name="Lipzen A."/>
            <person name="Mereny Z."/>
            <person name="Hegedus B."/>
            <person name="Baldrian P."/>
            <person name="Stursova M."/>
            <person name="Weitz H."/>
            <person name="Taylor A."/>
            <person name="Grigoriev I.V."/>
            <person name="Nagy L.G."/>
            <person name="Martin F."/>
            <person name="Kauserud H."/>
        </authorList>
    </citation>
    <scope>NUCLEOTIDE SEQUENCE</scope>
    <source>
        <strain evidence="2">CBHHK002</strain>
    </source>
</reference>
<dbReference type="GO" id="GO:0043625">
    <property type="term" value="C:delta DNA polymerase complex"/>
    <property type="evidence" value="ECO:0007669"/>
    <property type="project" value="TreeGrafter"/>
</dbReference>